<reference evidence="6" key="1">
    <citation type="submission" date="2019-11" db="EMBL/GenBank/DDBJ databases">
        <title>Genome sequence of Heliorestis convoluta strain HH, an alkaliphilic and minimalistic phototrophic bacterium from a soda lake in Egypt.</title>
        <authorList>
            <person name="Dewey E.D."/>
            <person name="Stokes L.M."/>
            <person name="Burchell B.M."/>
            <person name="Shaffer K.N."/>
            <person name="Huntington A.M."/>
            <person name="Baker J.M."/>
            <person name="Nadendla S."/>
            <person name="Giglio M.G."/>
            <person name="Touchman J.W."/>
            <person name="Blankenship R.E."/>
            <person name="Madigan M.T."/>
            <person name="Sattley W.M."/>
        </authorList>
    </citation>
    <scope>NUCLEOTIDE SEQUENCE [LARGE SCALE GENOMIC DNA]</scope>
    <source>
        <strain evidence="6">HH</strain>
    </source>
</reference>
<name>A0A5Q2N557_9FIRM</name>
<proteinExistence type="inferred from homology"/>
<dbReference type="InterPro" id="IPR036388">
    <property type="entry name" value="WH-like_DNA-bd_sf"/>
</dbReference>
<accession>A0A5Q2N557</accession>
<dbReference type="InterPro" id="IPR036390">
    <property type="entry name" value="WH_DNA-bd_sf"/>
</dbReference>
<dbReference type="KEGG" id="hcv:FTV88_1615"/>
<protein>
    <submittedName>
        <fullName evidence="5">Transcriptional repressor, CopY family</fullName>
    </submittedName>
</protein>
<keyword evidence="3" id="KW-0238">DNA-binding</keyword>
<keyword evidence="6" id="KW-1185">Reference proteome</keyword>
<dbReference type="AlphaFoldDB" id="A0A5Q2N557"/>
<evidence type="ECO:0000256" key="3">
    <source>
        <dbReference type="ARBA" id="ARBA00023125"/>
    </source>
</evidence>
<dbReference type="GO" id="GO:0045892">
    <property type="term" value="P:negative regulation of DNA-templated transcription"/>
    <property type="evidence" value="ECO:0007669"/>
    <property type="project" value="InterPro"/>
</dbReference>
<dbReference type="EMBL" id="CP045875">
    <property type="protein sequence ID" value="QGG47715.1"/>
    <property type="molecule type" value="Genomic_DNA"/>
</dbReference>
<evidence type="ECO:0000313" key="5">
    <source>
        <dbReference type="EMBL" id="QGG47715.1"/>
    </source>
</evidence>
<dbReference type="GO" id="GO:0003677">
    <property type="term" value="F:DNA binding"/>
    <property type="evidence" value="ECO:0007669"/>
    <property type="project" value="UniProtKB-KW"/>
</dbReference>
<evidence type="ECO:0000256" key="2">
    <source>
        <dbReference type="ARBA" id="ARBA00023015"/>
    </source>
</evidence>
<evidence type="ECO:0000256" key="1">
    <source>
        <dbReference type="ARBA" id="ARBA00011046"/>
    </source>
</evidence>
<evidence type="ECO:0000256" key="4">
    <source>
        <dbReference type="ARBA" id="ARBA00023163"/>
    </source>
</evidence>
<comment type="similarity">
    <text evidence="1">Belongs to the BlaI transcriptional regulatory family.</text>
</comment>
<evidence type="ECO:0000313" key="6">
    <source>
        <dbReference type="Proteomes" id="UP000366051"/>
    </source>
</evidence>
<gene>
    <name evidence="5" type="ORF">FTV88_1615</name>
</gene>
<sequence>MKKIQRMSDAEKQIMEFIWSVKGPVTTKDIIGNLPEGKTWKKNTVITFLSRLTDKGILTATKIGKAHHYEPCLTEEEYKLFETKQFIQDVHKGSLVGFLSTLCGSGDLTKEDIEELRKKLKE</sequence>
<dbReference type="Gene3D" id="1.10.10.10">
    <property type="entry name" value="Winged helix-like DNA-binding domain superfamily/Winged helix DNA-binding domain"/>
    <property type="match status" value="1"/>
</dbReference>
<keyword evidence="4" id="KW-0804">Transcription</keyword>
<dbReference type="SUPFAM" id="SSF46785">
    <property type="entry name" value="Winged helix' DNA-binding domain"/>
    <property type="match status" value="1"/>
</dbReference>
<organism evidence="5 6">
    <name type="scientific">Heliorestis convoluta</name>
    <dbReference type="NCBI Taxonomy" id="356322"/>
    <lineage>
        <taxon>Bacteria</taxon>
        <taxon>Bacillati</taxon>
        <taxon>Bacillota</taxon>
        <taxon>Clostridia</taxon>
        <taxon>Eubacteriales</taxon>
        <taxon>Heliobacteriaceae</taxon>
        <taxon>Heliorestis</taxon>
    </lineage>
</organism>
<keyword evidence="2" id="KW-0805">Transcription regulation</keyword>
<dbReference type="RefSeq" id="WP_153725034.1">
    <property type="nucleotide sequence ID" value="NZ_CP045875.1"/>
</dbReference>
<dbReference type="Pfam" id="PF03965">
    <property type="entry name" value="Penicillinase_R"/>
    <property type="match status" value="1"/>
</dbReference>
<dbReference type="Proteomes" id="UP000366051">
    <property type="component" value="Chromosome"/>
</dbReference>
<dbReference type="InterPro" id="IPR005650">
    <property type="entry name" value="BlaI_family"/>
</dbReference>
<dbReference type="Gene3D" id="1.10.4040.10">
    <property type="entry name" value="Penicillinase repressor domain"/>
    <property type="match status" value="1"/>
</dbReference>
<dbReference type="OrthoDB" id="1849040at2"/>
<dbReference type="PIRSF" id="PIRSF019455">
    <property type="entry name" value="CopR_AtkY"/>
    <property type="match status" value="1"/>
</dbReference>